<evidence type="ECO:0000256" key="2">
    <source>
        <dbReference type="ARBA" id="ARBA00022884"/>
    </source>
</evidence>
<dbReference type="Proteomes" id="UP001174997">
    <property type="component" value="Unassembled WGS sequence"/>
</dbReference>
<evidence type="ECO:0000256" key="3">
    <source>
        <dbReference type="PROSITE-ProRule" id="PRU00176"/>
    </source>
</evidence>
<dbReference type="SUPFAM" id="SSF54928">
    <property type="entry name" value="RNA-binding domain, RBD"/>
    <property type="match status" value="2"/>
</dbReference>
<evidence type="ECO:0000259" key="5">
    <source>
        <dbReference type="PROSITE" id="PS50102"/>
    </source>
</evidence>
<evidence type="ECO:0000313" key="7">
    <source>
        <dbReference type="Proteomes" id="UP001174997"/>
    </source>
</evidence>
<reference evidence="6" key="1">
    <citation type="submission" date="2023-06" db="EMBL/GenBank/DDBJ databases">
        <title>Genome-scale phylogeny and comparative genomics of the fungal order Sordariales.</title>
        <authorList>
            <consortium name="Lawrence Berkeley National Laboratory"/>
            <person name="Hensen N."/>
            <person name="Bonometti L."/>
            <person name="Westerberg I."/>
            <person name="Brannstrom I.O."/>
            <person name="Guillou S."/>
            <person name="Cros-Aarteil S."/>
            <person name="Calhoun S."/>
            <person name="Haridas S."/>
            <person name="Kuo A."/>
            <person name="Mondo S."/>
            <person name="Pangilinan J."/>
            <person name="Riley R."/>
            <person name="Labutti K."/>
            <person name="Andreopoulos B."/>
            <person name="Lipzen A."/>
            <person name="Chen C."/>
            <person name="Yanf M."/>
            <person name="Daum C."/>
            <person name="Ng V."/>
            <person name="Clum A."/>
            <person name="Steindorff A."/>
            <person name="Ohm R."/>
            <person name="Martin F."/>
            <person name="Silar P."/>
            <person name="Natvig D."/>
            <person name="Lalanne C."/>
            <person name="Gautier V."/>
            <person name="Ament-Velasquez S.L."/>
            <person name="Kruys A."/>
            <person name="Hutchinson M.I."/>
            <person name="Powell A.J."/>
            <person name="Barry K."/>
            <person name="Miller A.N."/>
            <person name="Grigoriev I.V."/>
            <person name="Debuchy R."/>
            <person name="Gladieux P."/>
            <person name="Thoren M.H."/>
            <person name="Johannesson H."/>
        </authorList>
    </citation>
    <scope>NUCLEOTIDE SEQUENCE</scope>
    <source>
        <strain evidence="6">CBS 307.81</strain>
    </source>
</reference>
<dbReference type="GO" id="GO:0003723">
    <property type="term" value="F:RNA binding"/>
    <property type="evidence" value="ECO:0007669"/>
    <property type="project" value="UniProtKB-UniRule"/>
</dbReference>
<organism evidence="6 7">
    <name type="scientific">Cercophora samala</name>
    <dbReference type="NCBI Taxonomy" id="330535"/>
    <lineage>
        <taxon>Eukaryota</taxon>
        <taxon>Fungi</taxon>
        <taxon>Dikarya</taxon>
        <taxon>Ascomycota</taxon>
        <taxon>Pezizomycotina</taxon>
        <taxon>Sordariomycetes</taxon>
        <taxon>Sordariomycetidae</taxon>
        <taxon>Sordariales</taxon>
        <taxon>Lasiosphaeriaceae</taxon>
        <taxon>Cercophora</taxon>
    </lineage>
</organism>
<feature type="region of interest" description="Disordered" evidence="4">
    <location>
        <begin position="1"/>
        <end position="26"/>
    </location>
</feature>
<feature type="region of interest" description="Disordered" evidence="4">
    <location>
        <begin position="483"/>
        <end position="526"/>
    </location>
</feature>
<evidence type="ECO:0000256" key="1">
    <source>
        <dbReference type="ARBA" id="ARBA00022553"/>
    </source>
</evidence>
<gene>
    <name evidence="6" type="ORF">QBC41DRAFT_220005</name>
</gene>
<protein>
    <submittedName>
        <fullName evidence="6">Cell wall integrity protein</fullName>
    </submittedName>
</protein>
<feature type="compositionally biased region" description="Pro residues" evidence="4">
    <location>
        <begin position="489"/>
        <end position="501"/>
    </location>
</feature>
<evidence type="ECO:0000256" key="4">
    <source>
        <dbReference type="SAM" id="MobiDB-lite"/>
    </source>
</evidence>
<dbReference type="Pfam" id="PF00076">
    <property type="entry name" value="RRM_1"/>
    <property type="match status" value="1"/>
</dbReference>
<feature type="domain" description="RRM" evidence="5">
    <location>
        <begin position="376"/>
        <end position="453"/>
    </location>
</feature>
<dbReference type="PROSITE" id="PS50102">
    <property type="entry name" value="RRM"/>
    <property type="match status" value="1"/>
</dbReference>
<dbReference type="EMBL" id="JAULSY010000023">
    <property type="protein sequence ID" value="KAK0671206.1"/>
    <property type="molecule type" value="Genomic_DNA"/>
</dbReference>
<keyword evidence="7" id="KW-1185">Reference proteome</keyword>
<feature type="compositionally biased region" description="Polar residues" evidence="4">
    <location>
        <begin position="508"/>
        <end position="517"/>
    </location>
</feature>
<dbReference type="InterPro" id="IPR012677">
    <property type="entry name" value="Nucleotide-bd_a/b_plait_sf"/>
</dbReference>
<keyword evidence="2 3" id="KW-0694">RNA-binding</keyword>
<evidence type="ECO:0000313" key="6">
    <source>
        <dbReference type="EMBL" id="KAK0671206.1"/>
    </source>
</evidence>
<dbReference type="PANTHER" id="PTHR10501">
    <property type="entry name" value="U1 SMALL NUCLEAR RIBONUCLEOPROTEIN A/U2 SMALL NUCLEAR RIBONUCLEOPROTEIN B"/>
    <property type="match status" value="1"/>
</dbReference>
<dbReference type="SMART" id="SM00360">
    <property type="entry name" value="RRM"/>
    <property type="match status" value="2"/>
</dbReference>
<keyword evidence="1" id="KW-0597">Phosphoprotein</keyword>
<proteinExistence type="predicted"/>
<dbReference type="InterPro" id="IPR000504">
    <property type="entry name" value="RRM_dom"/>
</dbReference>
<dbReference type="FunFam" id="3.30.70.330:FF:000089">
    <property type="entry name" value="RNA binding protein"/>
    <property type="match status" value="1"/>
</dbReference>
<dbReference type="Gene3D" id="3.30.70.330">
    <property type="match status" value="1"/>
</dbReference>
<sequence length="573" mass="60197">MPGDQNSVGASSNGPTPTPQSFASLTSNGNGVKSYLGTTGAAANNAMAASSFLPVQHRTPAIGSGLGTYPPALPKADSFDANGNGHATTPLGTPFSTTPPTLSAAVIRNLPNDTDEKLLRAMLVFSKDLASIEFLPDDKGFRAAHLKFKSPAGALEVKNNLDGKPNHSNDADIIVEIIGPTSPSAMGKRYPSDAVLPVGTPATVSGAPPTAPSSRQTSRFNGHFHTMEKTAVGNGAYNGDFRTADGRFGVFGPQSPIGTHPNERNGMLGKSMIDATNDDEDTAQLLGKTHLFAESGLQRRQTAPNIPLTSRMANMSLNINTNQAVQPISQYGNHQGYTTMSPSIMNPVGGFPVQQPFGRSSHMPPANPADQNPPCNTLYVGNLPVDTSEEELKALFCKQRGYKRLCFRTKQNGPMCFVEFENITFATKALNELYGFTLHNSVKGGIRLSFSKNPLGVRTGQVPGQNGQGALNGLNGGHVGANGFTTASGPPPGLTAQPPPGLGLNRAGFTSSPGVSNPYSSPTYSSPSTDIYDQWNNNLMYGNGNGAHMMGSNGNNGYPMGSTPNYPSHMMGR</sequence>
<dbReference type="AlphaFoldDB" id="A0AA39ZHM0"/>
<accession>A0AA39ZHM0</accession>
<name>A0AA39ZHM0_9PEZI</name>
<dbReference type="InterPro" id="IPR035979">
    <property type="entry name" value="RBD_domain_sf"/>
</dbReference>
<dbReference type="CDD" id="cd12245">
    <property type="entry name" value="RRM_scw1_like"/>
    <property type="match status" value="1"/>
</dbReference>
<comment type="caution">
    <text evidence="6">The sequence shown here is derived from an EMBL/GenBank/DDBJ whole genome shotgun (WGS) entry which is preliminary data.</text>
</comment>
<dbReference type="CDD" id="cd00590">
    <property type="entry name" value="RRM_SF"/>
    <property type="match status" value="1"/>
</dbReference>